<accession>D6XSR1</accession>
<name>D6XSR1_BACIE</name>
<dbReference type="RefSeq" id="WP_013172271.1">
    <property type="nucleotide sequence ID" value="NC_014219.1"/>
</dbReference>
<reference evidence="1" key="1">
    <citation type="submission" date="2009-10" db="EMBL/GenBank/DDBJ databases">
        <title>Complete sequence of Bacillus selenitireducens MLS10.</title>
        <authorList>
            <consortium name="US DOE Joint Genome Institute"/>
            <person name="Lucas S."/>
            <person name="Copeland A."/>
            <person name="Lapidus A."/>
            <person name="Glavina del Rio T."/>
            <person name="Dalin E."/>
            <person name="Tice H."/>
            <person name="Bruce D."/>
            <person name="Goodwin L."/>
            <person name="Pitluck S."/>
            <person name="Sims D."/>
            <person name="Brettin T."/>
            <person name="Detter J.C."/>
            <person name="Han C."/>
            <person name="Larimer F."/>
            <person name="Land M."/>
            <person name="Hauser L."/>
            <person name="Kyrpides N."/>
            <person name="Ovchinnikova G."/>
            <person name="Stolz J."/>
        </authorList>
    </citation>
    <scope>NUCLEOTIDE SEQUENCE [LARGE SCALE GENOMIC DNA]</scope>
    <source>
        <strain evidence="1">MLS10</strain>
    </source>
</reference>
<proteinExistence type="predicted"/>
<evidence type="ECO:0000313" key="2">
    <source>
        <dbReference type="Proteomes" id="UP000000271"/>
    </source>
</evidence>
<keyword evidence="2" id="KW-1185">Reference proteome</keyword>
<dbReference type="HOGENOM" id="CLU_139579_1_0_9"/>
<dbReference type="STRING" id="439292.Bsel_1335"/>
<gene>
    <name evidence="1" type="ordered locus">Bsel_1335</name>
</gene>
<sequence length="105" mass="12593">MENITFQFDQRLGISVPEFALPWEELPSREQQSVMLHWEQERGKIPDRIAELEKEINKLQDMLYEESRFDRSCELNDSISELASTINDLWLWYRASEGVEVKRHH</sequence>
<evidence type="ECO:0000313" key="1">
    <source>
        <dbReference type="EMBL" id="ADH98847.1"/>
    </source>
</evidence>
<dbReference type="EMBL" id="CP001791">
    <property type="protein sequence ID" value="ADH98847.1"/>
    <property type="molecule type" value="Genomic_DNA"/>
</dbReference>
<dbReference type="AlphaFoldDB" id="D6XSR1"/>
<dbReference type="KEGG" id="bse:Bsel_1335"/>
<dbReference type="OrthoDB" id="2989999at2"/>
<protein>
    <submittedName>
        <fullName evidence="1">Uncharacterized protein</fullName>
    </submittedName>
</protein>
<dbReference type="Proteomes" id="UP000000271">
    <property type="component" value="Chromosome"/>
</dbReference>
<organism evidence="1 2">
    <name type="scientific">Bacillus selenitireducens (strain ATCC 700615 / DSM 15326 / MLS10)</name>
    <dbReference type="NCBI Taxonomy" id="439292"/>
    <lineage>
        <taxon>Bacteria</taxon>
        <taxon>Bacillati</taxon>
        <taxon>Bacillota</taxon>
        <taxon>Bacilli</taxon>
        <taxon>Bacillales</taxon>
        <taxon>Bacillaceae</taxon>
        <taxon>Salisediminibacterium</taxon>
    </lineage>
</organism>